<dbReference type="InterPro" id="IPR013035">
    <property type="entry name" value="PEP_carboxykinase_C"/>
</dbReference>
<feature type="domain" description="Phosphoenolpyruvate carboxykinase C-terminal P-loop" evidence="9">
    <location>
        <begin position="257"/>
        <end position="618"/>
    </location>
</feature>
<evidence type="ECO:0000256" key="1">
    <source>
        <dbReference type="ARBA" id="ARBA00005796"/>
    </source>
</evidence>
<keyword evidence="7 8" id="KW-0456">Lyase</keyword>
<name>A0A7G9YVR8_9EURY</name>
<keyword evidence="8" id="KW-0963">Cytoplasm</keyword>
<dbReference type="GO" id="GO:0071333">
    <property type="term" value="P:cellular response to glucose stimulus"/>
    <property type="evidence" value="ECO:0007669"/>
    <property type="project" value="TreeGrafter"/>
</dbReference>
<keyword evidence="5 8" id="KW-0342">GTP-binding</keyword>
<dbReference type="NCBIfam" id="NF003253">
    <property type="entry name" value="PRK04210.1"/>
    <property type="match status" value="1"/>
</dbReference>
<dbReference type="Pfam" id="PF17297">
    <property type="entry name" value="PEPCK_N"/>
    <property type="match status" value="1"/>
</dbReference>
<dbReference type="Pfam" id="PF00821">
    <property type="entry name" value="PEPCK_GTP"/>
    <property type="match status" value="1"/>
</dbReference>
<evidence type="ECO:0000256" key="6">
    <source>
        <dbReference type="ARBA" id="ARBA00023211"/>
    </source>
</evidence>
<evidence type="ECO:0000313" key="11">
    <source>
        <dbReference type="EMBL" id="QNO52102.1"/>
    </source>
</evidence>
<dbReference type="Gene3D" id="2.170.8.10">
    <property type="entry name" value="Phosphoenolpyruvate Carboxykinase, domain 2"/>
    <property type="match status" value="1"/>
</dbReference>
<dbReference type="GO" id="GO:0005829">
    <property type="term" value="C:cytosol"/>
    <property type="evidence" value="ECO:0007669"/>
    <property type="project" value="TreeGrafter"/>
</dbReference>
<gene>
    <name evidence="8 11" type="primary">pckG</name>
    <name evidence="11" type="ORF">GAKKPHMA_00008</name>
</gene>
<organism evidence="11">
    <name type="scientific">Candidatus Methanophagaceae archaeon ANME-1 ERB6</name>
    <dbReference type="NCBI Taxonomy" id="2759912"/>
    <lineage>
        <taxon>Archaea</taxon>
        <taxon>Methanobacteriati</taxon>
        <taxon>Methanobacteriota</taxon>
        <taxon>Stenosarchaea group</taxon>
        <taxon>Methanomicrobia</taxon>
        <taxon>Candidatus Methanophagales</taxon>
        <taxon>Candidatus Methanophagaceae</taxon>
    </lineage>
</organism>
<dbReference type="GO" id="GO:0006107">
    <property type="term" value="P:oxaloacetate metabolic process"/>
    <property type="evidence" value="ECO:0007669"/>
    <property type="project" value="TreeGrafter"/>
</dbReference>
<comment type="cofactor">
    <cofactor evidence="8">
        <name>Mn(2+)</name>
        <dbReference type="ChEBI" id="CHEBI:29035"/>
    </cofactor>
    <text evidence="8">Binds 1 Mn(2+) ion per subunit.</text>
</comment>
<dbReference type="GO" id="GO:0006094">
    <property type="term" value="P:gluconeogenesis"/>
    <property type="evidence" value="ECO:0007669"/>
    <property type="project" value="UniProtKB-UniRule"/>
</dbReference>
<comment type="subcellular location">
    <subcellularLocation>
        <location evidence="8">Cytoplasm</location>
    </subcellularLocation>
</comment>
<evidence type="ECO:0000256" key="8">
    <source>
        <dbReference type="HAMAP-Rule" id="MF_00452"/>
    </source>
</evidence>
<dbReference type="AlphaFoldDB" id="A0A7G9YVR8"/>
<dbReference type="GO" id="GO:0033993">
    <property type="term" value="P:response to lipid"/>
    <property type="evidence" value="ECO:0007669"/>
    <property type="project" value="TreeGrafter"/>
</dbReference>
<dbReference type="SUPFAM" id="SSF68923">
    <property type="entry name" value="PEP carboxykinase N-terminal domain"/>
    <property type="match status" value="1"/>
</dbReference>
<feature type="binding site" evidence="8">
    <location>
        <begin position="233"/>
        <end position="235"/>
    </location>
    <ligand>
        <name>substrate</name>
    </ligand>
</feature>
<dbReference type="GO" id="GO:0042594">
    <property type="term" value="P:response to starvation"/>
    <property type="evidence" value="ECO:0007669"/>
    <property type="project" value="TreeGrafter"/>
</dbReference>
<dbReference type="GO" id="GO:0004613">
    <property type="term" value="F:phosphoenolpyruvate carboxykinase (GTP) activity"/>
    <property type="evidence" value="ECO:0007669"/>
    <property type="project" value="UniProtKB-UniRule"/>
</dbReference>
<keyword evidence="6 8" id="KW-0464">Manganese</keyword>
<keyword evidence="11" id="KW-0808">Transferase</keyword>
<evidence type="ECO:0000256" key="5">
    <source>
        <dbReference type="ARBA" id="ARBA00023134"/>
    </source>
</evidence>
<comment type="catalytic activity">
    <reaction evidence="8">
        <text>oxaloacetate + GTP = phosphoenolpyruvate + GDP + CO2</text>
        <dbReference type="Rhea" id="RHEA:10388"/>
        <dbReference type="ChEBI" id="CHEBI:16452"/>
        <dbReference type="ChEBI" id="CHEBI:16526"/>
        <dbReference type="ChEBI" id="CHEBI:37565"/>
        <dbReference type="ChEBI" id="CHEBI:58189"/>
        <dbReference type="ChEBI" id="CHEBI:58702"/>
        <dbReference type="EC" id="4.1.1.32"/>
    </reaction>
</comment>
<evidence type="ECO:0000259" key="10">
    <source>
        <dbReference type="Pfam" id="PF17297"/>
    </source>
</evidence>
<comment type="pathway">
    <text evidence="8">Carbohydrate biosynthesis; gluconeogenesis.</text>
</comment>
<keyword evidence="4 8" id="KW-0210">Decarboxylase</keyword>
<feature type="binding site" evidence="8">
    <location>
        <position position="84"/>
    </location>
    <ligand>
        <name>substrate</name>
    </ligand>
</feature>
<dbReference type="PANTHER" id="PTHR11561">
    <property type="entry name" value="PHOSPHOENOLPYRUVATE CARBOXYKINASE"/>
    <property type="match status" value="1"/>
</dbReference>
<feature type="binding site" evidence="8">
    <location>
        <begin position="398"/>
        <end position="400"/>
    </location>
    <ligand>
        <name>substrate</name>
    </ligand>
</feature>
<keyword evidence="2 8" id="KW-0479">Metal-binding</keyword>
<proteinExistence type="inferred from homology"/>
<dbReference type="InterPro" id="IPR035077">
    <property type="entry name" value="PEP_carboxykinase_GTP_C"/>
</dbReference>
<dbReference type="PIRSF" id="PIRSF001348">
    <property type="entry name" value="PEP_carboxykinase_GTP"/>
    <property type="match status" value="1"/>
</dbReference>
<evidence type="ECO:0000259" key="9">
    <source>
        <dbReference type="Pfam" id="PF00821"/>
    </source>
</evidence>
<dbReference type="GO" id="GO:0005525">
    <property type="term" value="F:GTP binding"/>
    <property type="evidence" value="ECO:0007669"/>
    <property type="project" value="UniProtKB-UniRule"/>
</dbReference>
<dbReference type="GO" id="GO:0046327">
    <property type="term" value="P:glycerol biosynthetic process from pyruvate"/>
    <property type="evidence" value="ECO:0007669"/>
    <property type="project" value="TreeGrafter"/>
</dbReference>
<dbReference type="InterPro" id="IPR008209">
    <property type="entry name" value="PEP_carboxykinase_GTP"/>
</dbReference>
<dbReference type="PANTHER" id="PTHR11561:SF0">
    <property type="entry name" value="PHOSPHOENOLPYRUVATE CARBOXYKINASE [GTP]-RELATED"/>
    <property type="match status" value="1"/>
</dbReference>
<evidence type="ECO:0000256" key="2">
    <source>
        <dbReference type="ARBA" id="ARBA00022723"/>
    </source>
</evidence>
<dbReference type="GO" id="GO:0019543">
    <property type="term" value="P:propionate catabolic process"/>
    <property type="evidence" value="ECO:0007669"/>
    <property type="project" value="TreeGrafter"/>
</dbReference>
<evidence type="ECO:0000256" key="3">
    <source>
        <dbReference type="ARBA" id="ARBA00022741"/>
    </source>
</evidence>
<feature type="active site" evidence="8">
    <location>
        <position position="285"/>
    </location>
</feature>
<dbReference type="InterPro" id="IPR008210">
    <property type="entry name" value="PEP_carboxykinase_N"/>
</dbReference>
<dbReference type="HAMAP" id="MF_00452">
    <property type="entry name" value="PEPCK_GTP"/>
    <property type="match status" value="1"/>
</dbReference>
<dbReference type="UniPathway" id="UPA00138"/>
<protein>
    <recommendedName>
        <fullName evidence="8">Phosphoenolpyruvate carboxykinase [GTP]</fullName>
        <shortName evidence="8">PEP carboxykinase</shortName>
        <shortName evidence="8">PEPCK</shortName>
        <ecNumber evidence="8">4.1.1.32</ecNumber>
    </recommendedName>
    <alternativeName>
        <fullName evidence="8">GTP-dependent phosphoenolpyruvate carboxykinase</fullName>
        <shortName evidence="8">GTP-PEPCK</shortName>
    </alternativeName>
</protein>
<reference evidence="11" key="1">
    <citation type="submission" date="2020-06" db="EMBL/GenBank/DDBJ databases">
        <title>Unique genomic features of the anaerobic methanotrophic archaea.</title>
        <authorList>
            <person name="Chadwick G.L."/>
            <person name="Skennerton C.T."/>
            <person name="Laso-Perez R."/>
            <person name="Leu A.O."/>
            <person name="Speth D.R."/>
            <person name="Yu H."/>
            <person name="Morgan-Lang C."/>
            <person name="Hatzenpichler R."/>
            <person name="Goudeau D."/>
            <person name="Malmstrom R."/>
            <person name="Brazelton W.J."/>
            <person name="Woyke T."/>
            <person name="Hallam S.J."/>
            <person name="Tyson G.W."/>
            <person name="Wegener G."/>
            <person name="Boetius A."/>
            <person name="Orphan V."/>
        </authorList>
    </citation>
    <scope>NUCLEOTIDE SEQUENCE</scope>
</reference>
<keyword evidence="8" id="KW-0312">Gluconeogenesis</keyword>
<feature type="binding site" evidence="8">
    <location>
        <position position="400"/>
    </location>
    <ligand>
        <name>GTP</name>
        <dbReference type="ChEBI" id="CHEBI:37565"/>
    </ligand>
</feature>
<keyword evidence="3 8" id="KW-0547">Nucleotide-binding</keyword>
<feature type="binding site" evidence="8">
    <location>
        <position position="242"/>
    </location>
    <ligand>
        <name>Mn(2+)</name>
        <dbReference type="ChEBI" id="CHEBI:29035"/>
    </ligand>
</feature>
<sequence>MEDKLKTRLGEKNYQKLIGIDNPELHQFIAKYVELCNPDKVFVCTDSPEDIQYVRQEAIRAGEEMELAIAGHTVHFDGYYDQARDKKNTKFLLPPGADFGANLNAMDKEKGLIEIHNILKDIMRGHQLFVRFFCLGPLKSQFSIPAVQLTDSGYVAHSEDLLYRQGYEEFVRLGRAAQWGSASRLRKPSKGLFFKFVHSAGELDKRMTSADIDKRRVYIDLEDETVYSVNTQYGGNTIGLKKLAMRTAINRASKEGWLNEHMFIMAVHGPSGRKTYFTGAFPSLCGKTSTSMLPGESIIGDDIAYIRDKEGVLRAVNPEKGIFGIIQGVNPEDDRLIWKALHSPGEIIFSNVLVTEEESVFWIGKAGEEPKKGFHHSGEWTPGKRDAEGIEISLSHPNARFTLDLKLLENRDSELDNPEGVVIGGIIYGGRDSDTKVPVEESFDWIHGVITMGAALESETTAATLGKEGVRKINPMSNLDFLSIPIGKYIENHLNFGRGLKNPPPIFSVNYFLKDANGDFTNDKTDKAVWLKWMELRSHHEVEVIKTPTGLIPEYEDLKRLFKQVLDKDYAEKGYNEQFTVRITENLAKIERVMAFYRTEVPDTPEILFTILEEQRQRLKIAREKYGDYISPKTSL</sequence>
<keyword evidence="11" id="KW-0670">Pyruvate</keyword>
<feature type="domain" description="Phosphoenolpyruvate carboxykinase GTP-utilising N-terminal" evidence="10">
    <location>
        <begin position="27"/>
        <end position="252"/>
    </location>
</feature>
<dbReference type="EMBL" id="MT631501">
    <property type="protein sequence ID" value="QNO52102.1"/>
    <property type="molecule type" value="Genomic_DNA"/>
</dbReference>
<accession>A0A7G9YVR8</accession>
<dbReference type="SUPFAM" id="SSF53795">
    <property type="entry name" value="PEP carboxykinase-like"/>
    <property type="match status" value="1"/>
</dbReference>
<dbReference type="GO" id="GO:0030145">
    <property type="term" value="F:manganese ion binding"/>
    <property type="evidence" value="ECO:0007669"/>
    <property type="project" value="UniProtKB-UniRule"/>
</dbReference>
<dbReference type="Gene3D" id="3.90.228.20">
    <property type="match status" value="2"/>
</dbReference>
<dbReference type="InterPro" id="IPR035078">
    <property type="entry name" value="PEP_carboxykinase_GTP_N"/>
</dbReference>
<feature type="binding site" evidence="8">
    <location>
        <position position="283"/>
    </location>
    <ligand>
        <name>substrate</name>
    </ligand>
</feature>
<feature type="binding site" evidence="8">
    <location>
        <position position="431"/>
    </location>
    <ligand>
        <name>GTP</name>
        <dbReference type="ChEBI" id="CHEBI:37565"/>
    </ligand>
</feature>
<comment type="caution">
    <text evidence="8">Lacks conserved residue(s) required for the propagation of feature annotation.</text>
</comment>
<evidence type="ECO:0000256" key="7">
    <source>
        <dbReference type="ARBA" id="ARBA00023239"/>
    </source>
</evidence>
<dbReference type="EC" id="4.1.1.32" evidence="8"/>
<dbReference type="GO" id="GO:0016301">
    <property type="term" value="F:kinase activity"/>
    <property type="evidence" value="ECO:0007669"/>
    <property type="project" value="UniProtKB-KW"/>
</dbReference>
<feature type="binding site" evidence="8">
    <location>
        <position position="302"/>
    </location>
    <ligand>
        <name>Mn(2+)</name>
        <dbReference type="ChEBI" id="CHEBI:29035"/>
    </ligand>
</feature>
<evidence type="ECO:0000256" key="4">
    <source>
        <dbReference type="ARBA" id="ARBA00022793"/>
    </source>
</evidence>
<comment type="function">
    <text evidence="8">Catalyzes the conversion of oxaloacetate (OAA) to phosphoenolpyruvate (PEP), the rate-limiting step in the metabolic pathway that produces glucose from lactate and other precursors derived from the citric acid cycle.</text>
</comment>
<dbReference type="Gene3D" id="3.40.449.10">
    <property type="entry name" value="Phosphoenolpyruvate Carboxykinase, domain 1"/>
    <property type="match status" value="1"/>
</dbReference>
<feature type="binding site" evidence="8">
    <location>
        <position position="261"/>
    </location>
    <ligand>
        <name>Mn(2+)</name>
        <dbReference type="ChEBI" id="CHEBI:29035"/>
    </ligand>
</feature>
<keyword evidence="11" id="KW-0418">Kinase</keyword>
<comment type="similarity">
    <text evidence="1 8">Belongs to the phosphoenolpyruvate carboxykinase [GTP] family.</text>
</comment>